<name>A0ABQ8IHW0_9ROSI</name>
<protein>
    <submittedName>
        <fullName evidence="1">Uncharacterized protein</fullName>
    </submittedName>
</protein>
<keyword evidence="2" id="KW-1185">Reference proteome</keyword>
<organism evidence="1 2">
    <name type="scientific">Xanthoceras sorbifolium</name>
    <dbReference type="NCBI Taxonomy" id="99658"/>
    <lineage>
        <taxon>Eukaryota</taxon>
        <taxon>Viridiplantae</taxon>
        <taxon>Streptophyta</taxon>
        <taxon>Embryophyta</taxon>
        <taxon>Tracheophyta</taxon>
        <taxon>Spermatophyta</taxon>
        <taxon>Magnoliopsida</taxon>
        <taxon>eudicotyledons</taxon>
        <taxon>Gunneridae</taxon>
        <taxon>Pentapetalae</taxon>
        <taxon>rosids</taxon>
        <taxon>malvids</taxon>
        <taxon>Sapindales</taxon>
        <taxon>Sapindaceae</taxon>
        <taxon>Xanthoceroideae</taxon>
        <taxon>Xanthoceras</taxon>
    </lineage>
</organism>
<proteinExistence type="predicted"/>
<comment type="caution">
    <text evidence="1">The sequence shown here is derived from an EMBL/GenBank/DDBJ whole genome shotgun (WGS) entry which is preliminary data.</text>
</comment>
<evidence type="ECO:0000313" key="1">
    <source>
        <dbReference type="EMBL" id="KAH7576240.1"/>
    </source>
</evidence>
<reference evidence="1 2" key="1">
    <citation type="submission" date="2021-02" db="EMBL/GenBank/DDBJ databases">
        <title>Plant Genome Project.</title>
        <authorList>
            <person name="Zhang R.-G."/>
        </authorList>
    </citation>
    <scope>NUCLEOTIDE SEQUENCE [LARGE SCALE GENOMIC DNA]</scope>
    <source>
        <tissue evidence="1">Leaves</tissue>
    </source>
</reference>
<dbReference type="SUPFAM" id="SSF49599">
    <property type="entry name" value="TRAF domain-like"/>
    <property type="match status" value="1"/>
</dbReference>
<sequence length="90" mass="10473">MDILLMIAVFLELKFKFKLSNEFTVGGRKCKHVTLKCFLVSSQLFDSDDDIGYEDLIPLRDIHEYLNDDNLIVEIEFNVISMIKVEICRA</sequence>
<dbReference type="Proteomes" id="UP000827721">
    <property type="component" value="Unassembled WGS sequence"/>
</dbReference>
<accession>A0ABQ8IHW0</accession>
<evidence type="ECO:0000313" key="2">
    <source>
        <dbReference type="Proteomes" id="UP000827721"/>
    </source>
</evidence>
<gene>
    <name evidence="1" type="ORF">JRO89_XS01G0020700</name>
</gene>
<dbReference type="EMBL" id="JAFEMO010000001">
    <property type="protein sequence ID" value="KAH7576240.1"/>
    <property type="molecule type" value="Genomic_DNA"/>
</dbReference>